<dbReference type="GO" id="GO:0030313">
    <property type="term" value="C:cell envelope"/>
    <property type="evidence" value="ECO:0007669"/>
    <property type="project" value="UniProtKB-SubCell"/>
</dbReference>
<dbReference type="STRING" id="309803.CTN_1618"/>
<dbReference type="eggNOG" id="COG1879">
    <property type="taxonomic scope" value="Bacteria"/>
</dbReference>
<dbReference type="EMBL" id="CP000916">
    <property type="protein sequence ID" value="ACM23794.1"/>
    <property type="molecule type" value="Genomic_DNA"/>
</dbReference>
<protein>
    <submittedName>
        <fullName evidence="5">Ribose ABC transporter, periplasmic ribose-binding protein</fullName>
    </submittedName>
</protein>
<dbReference type="Gene3D" id="3.40.50.2300">
    <property type="match status" value="2"/>
</dbReference>
<organism evidence="5 6">
    <name type="scientific">Thermotoga neapolitana (strain ATCC 49049 / DSM 4359 / NBRC 107923 / NS-E)</name>
    <dbReference type="NCBI Taxonomy" id="309803"/>
    <lineage>
        <taxon>Bacteria</taxon>
        <taxon>Thermotogati</taxon>
        <taxon>Thermotogota</taxon>
        <taxon>Thermotogae</taxon>
        <taxon>Thermotogales</taxon>
        <taxon>Thermotogaceae</taxon>
        <taxon>Thermotoga</taxon>
    </lineage>
</organism>
<evidence type="ECO:0000259" key="4">
    <source>
        <dbReference type="Pfam" id="PF13407"/>
    </source>
</evidence>
<comment type="similarity">
    <text evidence="2">Belongs to the bacterial solute-binding protein 2 family.</text>
</comment>
<dbReference type="Proteomes" id="UP000000445">
    <property type="component" value="Chromosome"/>
</dbReference>
<dbReference type="GO" id="GO:0030246">
    <property type="term" value="F:carbohydrate binding"/>
    <property type="evidence" value="ECO:0007669"/>
    <property type="project" value="UniProtKB-ARBA"/>
</dbReference>
<dbReference type="KEGG" id="tna:CTN_1618"/>
<evidence type="ECO:0000313" key="6">
    <source>
        <dbReference type="Proteomes" id="UP000000445"/>
    </source>
</evidence>
<feature type="domain" description="Periplasmic binding protein" evidence="4">
    <location>
        <begin position="37"/>
        <end position="296"/>
    </location>
</feature>
<evidence type="ECO:0000256" key="1">
    <source>
        <dbReference type="ARBA" id="ARBA00004196"/>
    </source>
</evidence>
<dbReference type="Pfam" id="PF13407">
    <property type="entry name" value="Peripla_BP_4"/>
    <property type="match status" value="1"/>
</dbReference>
<dbReference type="PANTHER" id="PTHR46847">
    <property type="entry name" value="D-ALLOSE-BINDING PERIPLASMIC PROTEIN-RELATED"/>
    <property type="match status" value="1"/>
</dbReference>
<dbReference type="CDD" id="cd19967">
    <property type="entry name" value="PBP1_TmRBP-like"/>
    <property type="match status" value="1"/>
</dbReference>
<reference evidence="5 6" key="1">
    <citation type="journal article" date="2009" name="Biosci. Biotechnol. Biochem.">
        <title>WeGAS: a web-based microbial genome annotation system.</title>
        <authorList>
            <person name="Lee D."/>
            <person name="Seo H."/>
            <person name="Park C."/>
            <person name="Park K."/>
        </authorList>
    </citation>
    <scope>NUCLEOTIDE SEQUENCE [LARGE SCALE GENOMIC DNA]</scope>
    <source>
        <strain evidence="6">ATCC 49049 / DSM 4359 / NBRC 107923 / NS-E</strain>
    </source>
</reference>
<evidence type="ECO:0000256" key="2">
    <source>
        <dbReference type="ARBA" id="ARBA00007639"/>
    </source>
</evidence>
<keyword evidence="6" id="KW-1185">Reference proteome</keyword>
<comment type="subcellular location">
    <subcellularLocation>
        <location evidence="1">Cell envelope</location>
    </subcellularLocation>
</comment>
<dbReference type="HOGENOM" id="CLU_037628_3_2_0"/>
<dbReference type="AlphaFoldDB" id="B9KA11"/>
<name>B9KA11_THENN</name>
<evidence type="ECO:0000256" key="3">
    <source>
        <dbReference type="ARBA" id="ARBA00022729"/>
    </source>
</evidence>
<keyword evidence="3" id="KW-0732">Signal</keyword>
<sequence length="326" mass="36200">MGFMKKSLFVVLVLVGLLLVSFTGLAQEQQKPKGKMAIVISTLNNPWFVVLAETAKQRAEQLGYEATIFDSQNDTAKESAHFDAIIAAGYDAIIFNPTDADGSIANVKRAKEAGIPVFCVDRGINARGLAVAQIYSDNYYGGVLMGEYFVKFLKEKYPDAKEIPYAELLGILSAQPTWDRSNGFHSVVDQYPEFKMVAQQSAEFDRDTAYKVTEQILQAHPEIKAIWCGNDAMALGAMKACEAAGRTDIYIFGFDGAEDVINAIKEGKQIVATIMQFPKLMARLAVEWADQYLRGERSFPEIVPVTVELVTRENIDKYTAYGRKEE</sequence>
<proteinExistence type="inferred from homology"/>
<dbReference type="InterPro" id="IPR028082">
    <property type="entry name" value="Peripla_BP_I"/>
</dbReference>
<accession>B9KA11</accession>
<evidence type="ECO:0000313" key="5">
    <source>
        <dbReference type="EMBL" id="ACM23794.1"/>
    </source>
</evidence>
<dbReference type="SUPFAM" id="SSF53822">
    <property type="entry name" value="Periplasmic binding protein-like I"/>
    <property type="match status" value="1"/>
</dbReference>
<gene>
    <name evidence="5" type="ordered locus">CTN_1618</name>
</gene>
<dbReference type="PANTHER" id="PTHR46847:SF1">
    <property type="entry name" value="D-ALLOSE-BINDING PERIPLASMIC PROTEIN-RELATED"/>
    <property type="match status" value="1"/>
</dbReference>
<dbReference type="InterPro" id="IPR025997">
    <property type="entry name" value="SBP_2_dom"/>
</dbReference>